<comment type="cofactor">
    <cofactor evidence="1">
        <name>FAD</name>
        <dbReference type="ChEBI" id="CHEBI:57692"/>
    </cofactor>
</comment>
<dbReference type="AlphaFoldDB" id="A0A3S0R3S1"/>
<dbReference type="GO" id="GO:0071949">
    <property type="term" value="F:FAD binding"/>
    <property type="evidence" value="ECO:0007669"/>
    <property type="project" value="InterPro"/>
</dbReference>
<keyword evidence="3" id="KW-0274">FAD</keyword>
<protein>
    <submittedName>
        <fullName evidence="5">FAD-dependent oxidoreductase</fullName>
    </submittedName>
</protein>
<dbReference type="GO" id="GO:0016709">
    <property type="term" value="F:oxidoreductase activity, acting on paired donors, with incorporation or reduction of molecular oxygen, NAD(P)H as one donor, and incorporation of one atom of oxygen"/>
    <property type="evidence" value="ECO:0007669"/>
    <property type="project" value="UniProtKB-ARBA"/>
</dbReference>
<gene>
    <name evidence="5" type="ORF">EKH80_11840</name>
</gene>
<dbReference type="SUPFAM" id="SSF51905">
    <property type="entry name" value="FAD/NAD(P)-binding domain"/>
    <property type="match status" value="1"/>
</dbReference>
<organism evidence="5 6">
    <name type="scientific">Dyella choica</name>
    <dbReference type="NCBI Taxonomy" id="1927959"/>
    <lineage>
        <taxon>Bacteria</taxon>
        <taxon>Pseudomonadati</taxon>
        <taxon>Pseudomonadota</taxon>
        <taxon>Gammaproteobacteria</taxon>
        <taxon>Lysobacterales</taxon>
        <taxon>Rhodanobacteraceae</taxon>
        <taxon>Dyella</taxon>
    </lineage>
</organism>
<dbReference type="OrthoDB" id="8672648at2"/>
<dbReference type="Gene3D" id="3.50.50.60">
    <property type="entry name" value="FAD/NAD(P)-binding domain"/>
    <property type="match status" value="1"/>
</dbReference>
<evidence type="ECO:0000259" key="4">
    <source>
        <dbReference type="Pfam" id="PF01494"/>
    </source>
</evidence>
<evidence type="ECO:0000256" key="3">
    <source>
        <dbReference type="ARBA" id="ARBA00022827"/>
    </source>
</evidence>
<comment type="caution">
    <text evidence="5">The sequence shown here is derived from an EMBL/GenBank/DDBJ whole genome shotgun (WGS) entry which is preliminary data.</text>
</comment>
<dbReference type="Pfam" id="PF01494">
    <property type="entry name" value="FAD_binding_3"/>
    <property type="match status" value="1"/>
</dbReference>
<sequence length="528" mass="57836">MRCDVLIVGAGPTGLVLALWLTKLGIRVHIVDRTSAPGTTSRALAVQARTLELYRQLDLADAVVAGGHQVPAINLWVKGAKKAQVKFTTLGSDLTPFPFLHIFAQDQHERLLIERLEQLGVAVQRQTELVRFSDEGHRVVAYLRGPDGSEQVWETQYLAGCDGARSRVRESLGLGFPGGTYKQVFYVADVDASGPALDGQLHVDLDEADFLAVFPLGSTGRARLIGTVRDERAEHAEMLRFEDVSDRAITHLQVSVQQVHWFSTYRVHHRVAGQFRHGRAFVLGDAAHIHSPAGGQGMNTGIGDAVNLAWKLAAVLAGQAPDDLLDSYEAERIGFARRLVATTDRIFSFVSAEGRMADIVRTRLAPAVIPAVLHFEGLRGFLFRTVSQITLNYRGCPLSTGSAGDVHGGDRLPWVAVGGNDNFASLTSMLWQVHVYGRASPALCEWCADRNLSLHVFEWLPQHQVAGLARDALYLIRPDTYVALADPAGRPQSLDIYFTRHGIKLRTKRAIPAAQSDRAAQSGDFHES</sequence>
<dbReference type="InterPro" id="IPR050641">
    <property type="entry name" value="RIFMO-like"/>
</dbReference>
<dbReference type="RefSeq" id="WP_126684961.1">
    <property type="nucleotide sequence ID" value="NZ_RYYV01000007.1"/>
</dbReference>
<reference evidence="5 6" key="1">
    <citation type="submission" date="2018-12" db="EMBL/GenBank/DDBJ databases">
        <title>Dyella dinghuensis sp. nov. DHOA06 and Dyella choica sp. nov. 4M-K27, isolated from forest soil.</title>
        <authorList>
            <person name="Qiu L.-H."/>
            <person name="Gao Z.-H."/>
        </authorList>
    </citation>
    <scope>NUCLEOTIDE SEQUENCE [LARGE SCALE GENOMIC DNA]</scope>
    <source>
        <strain evidence="5 6">4M-K27</strain>
    </source>
</reference>
<dbReference type="PRINTS" id="PR00420">
    <property type="entry name" value="RNGMNOXGNASE"/>
</dbReference>
<evidence type="ECO:0000256" key="2">
    <source>
        <dbReference type="ARBA" id="ARBA00022630"/>
    </source>
</evidence>
<evidence type="ECO:0000313" key="5">
    <source>
        <dbReference type="EMBL" id="RUL75403.1"/>
    </source>
</evidence>
<dbReference type="InterPro" id="IPR002938">
    <property type="entry name" value="FAD-bd"/>
</dbReference>
<dbReference type="PANTHER" id="PTHR43004:SF19">
    <property type="entry name" value="BINDING MONOOXYGENASE, PUTATIVE (JCVI)-RELATED"/>
    <property type="match status" value="1"/>
</dbReference>
<dbReference type="InterPro" id="IPR036188">
    <property type="entry name" value="FAD/NAD-bd_sf"/>
</dbReference>
<keyword evidence="6" id="KW-1185">Reference proteome</keyword>
<evidence type="ECO:0000313" key="6">
    <source>
        <dbReference type="Proteomes" id="UP000274358"/>
    </source>
</evidence>
<evidence type="ECO:0000256" key="1">
    <source>
        <dbReference type="ARBA" id="ARBA00001974"/>
    </source>
</evidence>
<proteinExistence type="predicted"/>
<dbReference type="EMBL" id="RYYV01000007">
    <property type="protein sequence ID" value="RUL75403.1"/>
    <property type="molecule type" value="Genomic_DNA"/>
</dbReference>
<keyword evidence="2" id="KW-0285">Flavoprotein</keyword>
<accession>A0A3S0R3S1</accession>
<feature type="domain" description="FAD-binding" evidence="4">
    <location>
        <begin position="2"/>
        <end position="341"/>
    </location>
</feature>
<dbReference type="Proteomes" id="UP000274358">
    <property type="component" value="Unassembled WGS sequence"/>
</dbReference>
<dbReference type="PANTHER" id="PTHR43004">
    <property type="entry name" value="TRK SYSTEM POTASSIUM UPTAKE PROTEIN"/>
    <property type="match status" value="1"/>
</dbReference>
<dbReference type="Gene3D" id="3.30.70.2450">
    <property type="match status" value="1"/>
</dbReference>
<name>A0A3S0R3S1_9GAMM</name>